<dbReference type="Proteomes" id="UP000479710">
    <property type="component" value="Unassembled WGS sequence"/>
</dbReference>
<dbReference type="AlphaFoldDB" id="A0A6G1DL65"/>
<evidence type="ECO:0000313" key="3">
    <source>
        <dbReference type="Proteomes" id="UP000479710"/>
    </source>
</evidence>
<accession>A0A6G1DL65</accession>
<organism evidence="2 3">
    <name type="scientific">Oryza meyeriana var. granulata</name>
    <dbReference type="NCBI Taxonomy" id="110450"/>
    <lineage>
        <taxon>Eukaryota</taxon>
        <taxon>Viridiplantae</taxon>
        <taxon>Streptophyta</taxon>
        <taxon>Embryophyta</taxon>
        <taxon>Tracheophyta</taxon>
        <taxon>Spermatophyta</taxon>
        <taxon>Magnoliopsida</taxon>
        <taxon>Liliopsida</taxon>
        <taxon>Poales</taxon>
        <taxon>Poaceae</taxon>
        <taxon>BOP clade</taxon>
        <taxon>Oryzoideae</taxon>
        <taxon>Oryzeae</taxon>
        <taxon>Oryzinae</taxon>
        <taxon>Oryza</taxon>
        <taxon>Oryza meyeriana</taxon>
    </lineage>
</organism>
<gene>
    <name evidence="2" type="ORF">E2562_014074</name>
</gene>
<dbReference type="EMBL" id="SPHZ02000006">
    <property type="protein sequence ID" value="KAF0912463.1"/>
    <property type="molecule type" value="Genomic_DNA"/>
</dbReference>
<reference evidence="2 3" key="1">
    <citation type="submission" date="2019-11" db="EMBL/GenBank/DDBJ databases">
        <title>Whole genome sequence of Oryza granulata.</title>
        <authorList>
            <person name="Li W."/>
        </authorList>
    </citation>
    <scope>NUCLEOTIDE SEQUENCE [LARGE SCALE GENOMIC DNA]</scope>
    <source>
        <strain evidence="3">cv. Menghai</strain>
        <tissue evidence="2">Leaf</tissue>
    </source>
</reference>
<evidence type="ECO:0000313" key="2">
    <source>
        <dbReference type="EMBL" id="KAF0912463.1"/>
    </source>
</evidence>
<evidence type="ECO:0000256" key="1">
    <source>
        <dbReference type="SAM" id="MobiDB-lite"/>
    </source>
</evidence>
<feature type="compositionally biased region" description="Basic and acidic residues" evidence="1">
    <location>
        <begin position="57"/>
        <end position="67"/>
    </location>
</feature>
<feature type="region of interest" description="Disordered" evidence="1">
    <location>
        <begin position="53"/>
        <end position="101"/>
    </location>
</feature>
<feature type="region of interest" description="Disordered" evidence="1">
    <location>
        <begin position="1"/>
        <end position="29"/>
    </location>
</feature>
<comment type="caution">
    <text evidence="2">The sequence shown here is derived from an EMBL/GenBank/DDBJ whole genome shotgun (WGS) entry which is preliminary data.</text>
</comment>
<name>A0A6G1DL65_9ORYZ</name>
<keyword evidence="3" id="KW-1185">Reference proteome</keyword>
<protein>
    <submittedName>
        <fullName evidence="2">Uncharacterized protein</fullName>
    </submittedName>
</protein>
<sequence length="101" mass="10698">MVVRRPPTTSRSGEDPGKPTRKGIRTNSEVAALPEPAVSITTGRLCAETFQEQGEGCEWRSTERGEHPGAGGAQTGESSSLNMTRGGVPASTCNFAYKPFD</sequence>
<proteinExistence type="predicted"/>